<dbReference type="InterPro" id="IPR002586">
    <property type="entry name" value="CobQ/CobB/MinD/ParA_Nub-bd_dom"/>
</dbReference>
<feature type="domain" description="CobB/CobQ-like glutamine amidotransferase" evidence="7">
    <location>
        <begin position="267"/>
        <end position="468"/>
    </location>
</feature>
<feature type="domain" description="CobQ/CobB/MinD/ParA nucleotide binding" evidence="6">
    <location>
        <begin position="9"/>
        <end position="235"/>
    </location>
</feature>
<dbReference type="AlphaFoldDB" id="A0A198A721"/>
<evidence type="ECO:0000256" key="5">
    <source>
        <dbReference type="SAM" id="MobiDB-lite"/>
    </source>
</evidence>
<protein>
    <recommendedName>
        <fullName evidence="4">Cobyric acid synthase</fullName>
    </recommendedName>
</protein>
<dbReference type="Pfam" id="PF07685">
    <property type="entry name" value="GATase_3"/>
    <property type="match status" value="1"/>
</dbReference>
<dbReference type="OrthoDB" id="9808302at2"/>
<evidence type="ECO:0000259" key="6">
    <source>
        <dbReference type="Pfam" id="PF01656"/>
    </source>
</evidence>
<evidence type="ECO:0000256" key="1">
    <source>
        <dbReference type="ARBA" id="ARBA00004953"/>
    </source>
</evidence>
<evidence type="ECO:0000259" key="7">
    <source>
        <dbReference type="Pfam" id="PF07685"/>
    </source>
</evidence>
<dbReference type="InterPro" id="IPR011698">
    <property type="entry name" value="GATase_3"/>
</dbReference>
<comment type="caution">
    <text evidence="8">The sequence shown here is derived from an EMBL/GenBank/DDBJ whole genome shotgun (WGS) entry which is preliminary data.</text>
</comment>
<dbReference type="Gene3D" id="3.40.50.300">
    <property type="entry name" value="P-loop containing nucleotide triphosphate hydrolases"/>
    <property type="match status" value="1"/>
</dbReference>
<dbReference type="InterPro" id="IPR004459">
    <property type="entry name" value="CobQ_synth"/>
</dbReference>
<dbReference type="NCBIfam" id="NF001989">
    <property type="entry name" value="PRK00784.1"/>
    <property type="match status" value="1"/>
</dbReference>
<dbReference type="InterPro" id="IPR047045">
    <property type="entry name" value="CobQ_N"/>
</dbReference>
<proteinExistence type="inferred from homology"/>
<dbReference type="GO" id="GO:0009236">
    <property type="term" value="P:cobalamin biosynthetic process"/>
    <property type="evidence" value="ECO:0007669"/>
    <property type="project" value="UniProtKB-UniRule"/>
</dbReference>
<dbReference type="HAMAP" id="MF_00028">
    <property type="entry name" value="CobQ"/>
    <property type="match status" value="1"/>
</dbReference>
<comment type="similarity">
    <text evidence="4">Belongs to the CobB/CobQ family. CobQ subfamily.</text>
</comment>
<dbReference type="PROSITE" id="PS51274">
    <property type="entry name" value="GATASE_COBBQ"/>
    <property type="match status" value="1"/>
</dbReference>
<name>A0A198A721_9BACL</name>
<dbReference type="UniPathway" id="UPA00148"/>
<evidence type="ECO:0000256" key="2">
    <source>
        <dbReference type="ARBA" id="ARBA00022573"/>
    </source>
</evidence>
<dbReference type="InterPro" id="IPR033949">
    <property type="entry name" value="CobQ_GATase1"/>
</dbReference>
<dbReference type="EMBL" id="LYPB01000073">
    <property type="protein sequence ID" value="OAS16952.1"/>
    <property type="molecule type" value="Genomic_DNA"/>
</dbReference>
<dbReference type="Proteomes" id="UP000078454">
    <property type="component" value="Unassembled WGS sequence"/>
</dbReference>
<keyword evidence="9" id="KW-1185">Reference proteome</keyword>
<gene>
    <name evidence="4" type="primary">cobQ</name>
    <name evidence="8" type="ORF">A8708_01635</name>
</gene>
<dbReference type="Pfam" id="PF01656">
    <property type="entry name" value="CbiA"/>
    <property type="match status" value="1"/>
</dbReference>
<evidence type="ECO:0000313" key="9">
    <source>
        <dbReference type="Proteomes" id="UP000078454"/>
    </source>
</evidence>
<evidence type="ECO:0000256" key="3">
    <source>
        <dbReference type="ARBA" id="ARBA00022962"/>
    </source>
</evidence>
<comment type="pathway">
    <text evidence="1 4">Cofactor biosynthesis; adenosylcobalamin biosynthesis.</text>
</comment>
<dbReference type="CDD" id="cd05389">
    <property type="entry name" value="CobQ_N"/>
    <property type="match status" value="1"/>
</dbReference>
<dbReference type="CDD" id="cd01750">
    <property type="entry name" value="GATase1_CobQ"/>
    <property type="match status" value="1"/>
</dbReference>
<dbReference type="InterPro" id="IPR027417">
    <property type="entry name" value="P-loop_NTPase"/>
</dbReference>
<evidence type="ECO:0000256" key="4">
    <source>
        <dbReference type="HAMAP-Rule" id="MF_00028"/>
    </source>
</evidence>
<dbReference type="RefSeq" id="WP_068666125.1">
    <property type="nucleotide sequence ID" value="NZ_LYPB01000073.1"/>
</dbReference>
<feature type="region of interest" description="Disordered" evidence="5">
    <location>
        <begin position="242"/>
        <end position="261"/>
    </location>
</feature>
<organism evidence="8 9">
    <name type="scientific">Paenibacillus oryzisoli</name>
    <dbReference type="NCBI Taxonomy" id="1850517"/>
    <lineage>
        <taxon>Bacteria</taxon>
        <taxon>Bacillati</taxon>
        <taxon>Bacillota</taxon>
        <taxon>Bacilli</taxon>
        <taxon>Bacillales</taxon>
        <taxon>Paenibacillaceae</taxon>
        <taxon>Paenibacillus</taxon>
    </lineage>
</organism>
<dbReference type="PANTHER" id="PTHR21343:SF1">
    <property type="entry name" value="COBYRIC ACID SYNTHASE"/>
    <property type="match status" value="1"/>
</dbReference>
<keyword evidence="3 4" id="KW-0315">Glutamine amidotransferase</keyword>
<feature type="active site" evidence="4">
    <location>
        <position position="460"/>
    </location>
</feature>
<accession>A0A198A721</accession>
<dbReference type="SUPFAM" id="SSF52540">
    <property type="entry name" value="P-loop containing nucleoside triphosphate hydrolases"/>
    <property type="match status" value="1"/>
</dbReference>
<evidence type="ECO:0000313" key="8">
    <source>
        <dbReference type="EMBL" id="OAS16952.1"/>
    </source>
</evidence>
<reference evidence="8 9" key="1">
    <citation type="submission" date="2016-05" db="EMBL/GenBank/DDBJ databases">
        <title>Paenibacillus sp. 1ZS3-15 nov., isolated from the rhizosphere soil.</title>
        <authorList>
            <person name="Zhang X.X."/>
            <person name="Zhang J."/>
        </authorList>
    </citation>
    <scope>NUCLEOTIDE SEQUENCE [LARGE SCALE GENOMIC DNA]</scope>
    <source>
        <strain evidence="8 9">1ZS3-15</strain>
    </source>
</reference>
<keyword evidence="2 4" id="KW-0169">Cobalamin biosynthesis</keyword>
<dbReference type="NCBIfam" id="TIGR00313">
    <property type="entry name" value="cobQ"/>
    <property type="match status" value="1"/>
</dbReference>
<sequence length="530" mass="59180">MRESRSAVLMIQGTASDVGKSILTAALCRIFVGDGWQTAPFKSQNMSLNSYITFDGKEIGRAQGVQADACRIVATTDMNPILLKPKQDMVAQVVVHGKPYADLDARTYRESYLPRAEVIVKDALERLRSEYDIVVLEGAGSPAEVNLKDRDIVNMRLAGWADSPVLLVADIDRGGVFASIVGTLEILTPEERDRVRGFIINKFRGDVSLLKPGLDWLEERTGKPVLGVIPYLQQLGIEDEDSASLDSKRAQTRRSSNNQGKLSDQLDVAVIRLPRLSNFTDFDPLQEEADVHFRYIDSISDWGKPDVVLLPGSKNTMEDLFYLKEAGLAERLISYAHEEKGWIVGICAGYQMLGVTLSDSGGYESSHAELEGLGLLPTETVFTPEKRTVRVQGVSTLYDTNAVIDGYEIHMGRTQYIHEIVPPFQIAPHLSTDSGESIETSLHPDGAASLDGRVWGTYIHGILHNDDFRRVWLNEIRIDKGLSPILEGLRYKERREAAFDRLADHVRAHLDMKRIYEMMGVTYPKKREGF</sequence>
<dbReference type="STRING" id="1850517.A8708_01635"/>
<comment type="function">
    <text evidence="4">Catalyzes amidations at positions B, D, E, and G on adenosylcobyrinic A,C-diamide. NH(2) groups are provided by glutamine, and one molecule of ATP is hydrogenolyzed for each amidation.</text>
</comment>
<dbReference type="GO" id="GO:0003824">
    <property type="term" value="F:catalytic activity"/>
    <property type="evidence" value="ECO:0007669"/>
    <property type="project" value="InterPro"/>
</dbReference>
<dbReference type="GO" id="GO:0015420">
    <property type="term" value="F:ABC-type vitamin B12 transporter activity"/>
    <property type="evidence" value="ECO:0007669"/>
    <property type="project" value="UniProtKB-UniRule"/>
</dbReference>
<feature type="active site" description="Nucleophile" evidence="4">
    <location>
        <position position="347"/>
    </location>
</feature>
<dbReference type="SUPFAM" id="SSF52317">
    <property type="entry name" value="Class I glutamine amidotransferase-like"/>
    <property type="match status" value="1"/>
</dbReference>
<dbReference type="Gene3D" id="3.40.50.880">
    <property type="match status" value="1"/>
</dbReference>
<dbReference type="PANTHER" id="PTHR21343">
    <property type="entry name" value="DETHIOBIOTIN SYNTHETASE"/>
    <property type="match status" value="1"/>
</dbReference>
<dbReference type="InterPro" id="IPR029062">
    <property type="entry name" value="Class_I_gatase-like"/>
</dbReference>